<sequence length="360" mass="39551">MRKHVKLVLCGLAVAMLAAGCSKKDDTAKEKTATESDSSASTETEAEITDKGEVTKLGNYKGVEVKRESTEVTDEEVDQKIQSILDANPEYVEITDRPAQNGDTVDIDYVGMKDGVAFDGGTAQGYKLELGSGTFIDGFEDGLVGASVGQELSLNLTFPENYGNSDLAGQAVVFDVTVNAIEEKKDAVLDDNFVQRVSDFKTVDEFRADNLAELQEQKEKEADQQVEEDAFMAALNDCEFDLNEAAVDQQYNNQLNYYESMMQAYGMTLESYASLYGMTEDDFKAQLRTSAENAIKQQLMAEAIAEKEGLQVEDADKEAVANQYGMDVATLEQSYGEEAVNQTAMMYKVIDFIKDNAVVK</sequence>
<dbReference type="PROSITE" id="PS50059">
    <property type="entry name" value="FKBP_PPIASE"/>
    <property type="match status" value="1"/>
</dbReference>
<accession>A0AAE3ATL2</accession>
<keyword evidence="6 11" id="KW-0697">Rotamase</keyword>
<dbReference type="InterPro" id="IPR046357">
    <property type="entry name" value="PPIase_dom_sf"/>
</dbReference>
<evidence type="ECO:0000256" key="7">
    <source>
        <dbReference type="ARBA" id="ARBA00023186"/>
    </source>
</evidence>
<dbReference type="InterPro" id="IPR001179">
    <property type="entry name" value="PPIase_FKBP_dom"/>
</dbReference>
<comment type="catalytic activity">
    <reaction evidence="1 11">
        <text>[protein]-peptidylproline (omega=180) = [protein]-peptidylproline (omega=0)</text>
        <dbReference type="Rhea" id="RHEA:16237"/>
        <dbReference type="Rhea" id="RHEA-COMP:10747"/>
        <dbReference type="Rhea" id="RHEA-COMP:10748"/>
        <dbReference type="ChEBI" id="CHEBI:83833"/>
        <dbReference type="ChEBI" id="CHEBI:83834"/>
        <dbReference type="EC" id="5.2.1.8"/>
    </reaction>
</comment>
<evidence type="ECO:0000313" key="15">
    <source>
        <dbReference type="EMBL" id="MCC2165215.1"/>
    </source>
</evidence>
<dbReference type="InterPro" id="IPR027304">
    <property type="entry name" value="Trigger_fact/SurA_dom_sf"/>
</dbReference>
<evidence type="ECO:0000256" key="1">
    <source>
        <dbReference type="ARBA" id="ARBA00000971"/>
    </source>
</evidence>
<dbReference type="PROSITE" id="PS51257">
    <property type="entry name" value="PROKAR_LIPOPROTEIN"/>
    <property type="match status" value="1"/>
</dbReference>
<dbReference type="GO" id="GO:0015031">
    <property type="term" value="P:protein transport"/>
    <property type="evidence" value="ECO:0007669"/>
    <property type="project" value="InterPro"/>
</dbReference>
<protein>
    <recommendedName>
        <fullName evidence="4 12">Trigger factor</fullName>
    </recommendedName>
</protein>
<evidence type="ECO:0000256" key="12">
    <source>
        <dbReference type="RuleBase" id="RU003914"/>
    </source>
</evidence>
<dbReference type="FunFam" id="3.10.50.40:FF:000001">
    <property type="entry name" value="Trigger factor"/>
    <property type="match status" value="1"/>
</dbReference>
<dbReference type="Pfam" id="PF05697">
    <property type="entry name" value="Trigger_N"/>
    <property type="match status" value="1"/>
</dbReference>
<dbReference type="Proteomes" id="UP001198962">
    <property type="component" value="Unassembled WGS sequence"/>
</dbReference>
<dbReference type="AlphaFoldDB" id="A0AAE3ATL2"/>
<dbReference type="InterPro" id="IPR008880">
    <property type="entry name" value="Trigger_fac_C"/>
</dbReference>
<keyword evidence="8 11" id="KW-0413">Isomerase</keyword>
<keyword evidence="5 12" id="KW-0132">Cell division</keyword>
<evidence type="ECO:0000256" key="8">
    <source>
        <dbReference type="ARBA" id="ARBA00023235"/>
    </source>
</evidence>
<dbReference type="InterPro" id="IPR005215">
    <property type="entry name" value="Trig_fac"/>
</dbReference>
<dbReference type="RefSeq" id="WP_308451580.1">
    <property type="nucleotide sequence ID" value="NZ_JAJEPU010000028.1"/>
</dbReference>
<dbReference type="GO" id="GO:0005737">
    <property type="term" value="C:cytoplasm"/>
    <property type="evidence" value="ECO:0007669"/>
    <property type="project" value="UniProtKB-SubCell"/>
</dbReference>
<feature type="region of interest" description="Disordered" evidence="13">
    <location>
        <begin position="24"/>
        <end position="49"/>
    </location>
</feature>
<keyword evidence="9 12" id="KW-0131">Cell cycle</keyword>
<dbReference type="InterPro" id="IPR008881">
    <property type="entry name" value="Trigger_fac_ribosome-bd_bac"/>
</dbReference>
<evidence type="ECO:0000256" key="3">
    <source>
        <dbReference type="ARBA" id="ARBA00005464"/>
    </source>
</evidence>
<keyword evidence="7 12" id="KW-0143">Chaperone</keyword>
<name>A0AAE3ATL2_9FIRM</name>
<dbReference type="Gene3D" id="1.10.3120.10">
    <property type="entry name" value="Trigger factor, C-terminal domain"/>
    <property type="match status" value="1"/>
</dbReference>
<gene>
    <name evidence="15" type="primary">tig</name>
    <name evidence="15" type="ORF">LKD32_10065</name>
</gene>
<evidence type="ECO:0000256" key="6">
    <source>
        <dbReference type="ARBA" id="ARBA00023110"/>
    </source>
</evidence>
<evidence type="ECO:0000256" key="4">
    <source>
        <dbReference type="ARBA" id="ARBA00016902"/>
    </source>
</evidence>
<organism evidence="15 16">
    <name type="scientific">Brotaphodocola catenula</name>
    <dbReference type="NCBI Taxonomy" id="2885361"/>
    <lineage>
        <taxon>Bacteria</taxon>
        <taxon>Bacillati</taxon>
        <taxon>Bacillota</taxon>
        <taxon>Clostridia</taxon>
        <taxon>Lachnospirales</taxon>
        <taxon>Lachnospiraceae</taxon>
        <taxon>Brotaphodocola</taxon>
    </lineage>
</organism>
<dbReference type="SUPFAM" id="SSF54534">
    <property type="entry name" value="FKBP-like"/>
    <property type="match status" value="1"/>
</dbReference>
<dbReference type="Pfam" id="PF00254">
    <property type="entry name" value="FKBP_C"/>
    <property type="match status" value="1"/>
</dbReference>
<feature type="compositionally biased region" description="Basic and acidic residues" evidence="13">
    <location>
        <begin position="24"/>
        <end position="34"/>
    </location>
</feature>
<evidence type="ECO:0000256" key="5">
    <source>
        <dbReference type="ARBA" id="ARBA00022618"/>
    </source>
</evidence>
<evidence type="ECO:0000256" key="11">
    <source>
        <dbReference type="PROSITE-ProRule" id="PRU00277"/>
    </source>
</evidence>
<evidence type="ECO:0000256" key="2">
    <source>
        <dbReference type="ARBA" id="ARBA00004496"/>
    </source>
</evidence>
<dbReference type="InterPro" id="IPR037041">
    <property type="entry name" value="Trigger_fac_C_sf"/>
</dbReference>
<dbReference type="Pfam" id="PF05698">
    <property type="entry name" value="Trigger_C"/>
    <property type="match status" value="1"/>
</dbReference>
<dbReference type="NCBIfam" id="TIGR00115">
    <property type="entry name" value="tig"/>
    <property type="match status" value="1"/>
</dbReference>
<evidence type="ECO:0000313" key="16">
    <source>
        <dbReference type="Proteomes" id="UP001198962"/>
    </source>
</evidence>
<evidence type="ECO:0000256" key="13">
    <source>
        <dbReference type="SAM" id="MobiDB-lite"/>
    </source>
</evidence>
<keyword evidence="16" id="KW-1185">Reference proteome</keyword>
<comment type="similarity">
    <text evidence="3 12">Belongs to the FKBP-type PPIase family. Tig subfamily.</text>
</comment>
<reference evidence="15" key="1">
    <citation type="submission" date="2021-10" db="EMBL/GenBank/DDBJ databases">
        <title>Anaerobic single-cell dispensing facilitates the cultivation of human gut bacteria.</title>
        <authorList>
            <person name="Afrizal A."/>
        </authorList>
    </citation>
    <scope>NUCLEOTIDE SEQUENCE</scope>
    <source>
        <strain evidence="15">CLA-AA-H274</strain>
    </source>
</reference>
<evidence type="ECO:0000256" key="9">
    <source>
        <dbReference type="ARBA" id="ARBA00023306"/>
    </source>
</evidence>
<dbReference type="EMBL" id="JAJEPU010000028">
    <property type="protein sequence ID" value="MCC2165215.1"/>
    <property type="molecule type" value="Genomic_DNA"/>
</dbReference>
<feature type="domain" description="PPIase FKBP-type" evidence="14">
    <location>
        <begin position="102"/>
        <end position="182"/>
    </location>
</feature>
<comment type="function">
    <text evidence="10">Involved in protein export. Acts as a chaperone by maintaining the newly synthesized protein in an open conformation. Functions as a peptidyl-prolyl cis-trans isomerase.</text>
</comment>
<evidence type="ECO:0000256" key="10">
    <source>
        <dbReference type="ARBA" id="ARBA00024849"/>
    </source>
</evidence>
<dbReference type="GO" id="GO:0006457">
    <property type="term" value="P:protein folding"/>
    <property type="evidence" value="ECO:0007669"/>
    <property type="project" value="InterPro"/>
</dbReference>
<comment type="caution">
    <text evidence="15">The sequence shown here is derived from an EMBL/GenBank/DDBJ whole genome shotgun (WGS) entry which is preliminary data.</text>
</comment>
<dbReference type="GO" id="GO:0051301">
    <property type="term" value="P:cell division"/>
    <property type="evidence" value="ECO:0007669"/>
    <property type="project" value="UniProtKB-KW"/>
</dbReference>
<evidence type="ECO:0000259" key="14">
    <source>
        <dbReference type="PROSITE" id="PS50059"/>
    </source>
</evidence>
<dbReference type="Gene3D" id="3.10.50.40">
    <property type="match status" value="1"/>
</dbReference>
<dbReference type="SUPFAM" id="SSF109998">
    <property type="entry name" value="Triger factor/SurA peptide-binding domain-like"/>
    <property type="match status" value="1"/>
</dbReference>
<dbReference type="GO" id="GO:0003755">
    <property type="term" value="F:peptidyl-prolyl cis-trans isomerase activity"/>
    <property type="evidence" value="ECO:0007669"/>
    <property type="project" value="UniProtKB-KW"/>
</dbReference>
<proteinExistence type="inferred from homology"/>
<comment type="subcellular location">
    <subcellularLocation>
        <location evidence="2">Cytoplasm</location>
    </subcellularLocation>
</comment>